<comment type="caution">
    <text evidence="3">The sequence shown here is derived from an EMBL/GenBank/DDBJ whole genome shotgun (WGS) entry which is preliminary data.</text>
</comment>
<keyword evidence="1" id="KW-0547">Nucleotide-binding</keyword>
<dbReference type="PANTHER" id="PTHR14187:SF5">
    <property type="entry name" value="HEAT SHOCK 70 KDA PROTEIN 12A"/>
    <property type="match status" value="1"/>
</dbReference>
<dbReference type="InterPro" id="IPR043129">
    <property type="entry name" value="ATPase_NBD"/>
</dbReference>
<dbReference type="PANTHER" id="PTHR14187">
    <property type="entry name" value="ALPHA KINASE/ELONGATION FACTOR 2 KINASE"/>
    <property type="match status" value="1"/>
</dbReference>
<name>A0A397VX60_9GLOM</name>
<gene>
    <name evidence="3" type="ORF">C2G38_2138261</name>
</gene>
<dbReference type="EMBL" id="QKWP01000133">
    <property type="protein sequence ID" value="RIB26528.1"/>
    <property type="molecule type" value="Genomic_DNA"/>
</dbReference>
<dbReference type="Gene3D" id="3.90.640.10">
    <property type="entry name" value="Actin, Chain A, domain 4"/>
    <property type="match status" value="1"/>
</dbReference>
<keyword evidence="4" id="KW-1185">Reference proteome</keyword>
<accession>A0A397VX60</accession>
<dbReference type="GO" id="GO:0005524">
    <property type="term" value="F:ATP binding"/>
    <property type="evidence" value="ECO:0007669"/>
    <property type="project" value="UniProtKB-KW"/>
</dbReference>
<reference evidence="3 4" key="1">
    <citation type="submission" date="2018-06" db="EMBL/GenBank/DDBJ databases">
        <title>Comparative genomics reveals the genomic features of Rhizophagus irregularis, R. cerebriforme, R. diaphanum and Gigaspora rosea, and their symbiotic lifestyle signature.</title>
        <authorList>
            <person name="Morin E."/>
            <person name="San Clemente H."/>
            <person name="Chen E.C.H."/>
            <person name="De La Providencia I."/>
            <person name="Hainaut M."/>
            <person name="Kuo A."/>
            <person name="Kohler A."/>
            <person name="Murat C."/>
            <person name="Tang N."/>
            <person name="Roy S."/>
            <person name="Loubradou J."/>
            <person name="Henrissat B."/>
            <person name="Grigoriev I.V."/>
            <person name="Corradi N."/>
            <person name="Roux C."/>
            <person name="Martin F.M."/>
        </authorList>
    </citation>
    <scope>NUCLEOTIDE SEQUENCE [LARGE SCALE GENOMIC DNA]</scope>
    <source>
        <strain evidence="3 4">DAOM 194757</strain>
    </source>
</reference>
<dbReference type="CDD" id="cd10229">
    <property type="entry name" value="ASKHA_NBD_HSP70_HSPA12"/>
    <property type="match status" value="1"/>
</dbReference>
<proteinExistence type="predicted"/>
<evidence type="ECO:0000313" key="4">
    <source>
        <dbReference type="Proteomes" id="UP000266673"/>
    </source>
</evidence>
<dbReference type="SUPFAM" id="SSF53067">
    <property type="entry name" value="Actin-like ATPase domain"/>
    <property type="match status" value="2"/>
</dbReference>
<dbReference type="Pfam" id="PF00012">
    <property type="entry name" value="HSP70"/>
    <property type="match status" value="1"/>
</dbReference>
<dbReference type="GO" id="GO:0140662">
    <property type="term" value="F:ATP-dependent protein folding chaperone"/>
    <property type="evidence" value="ECO:0007669"/>
    <property type="project" value="InterPro"/>
</dbReference>
<dbReference type="OrthoDB" id="2963168at2759"/>
<dbReference type="InterPro" id="IPR013126">
    <property type="entry name" value="Hsp_70_fam"/>
</dbReference>
<organism evidence="3 4">
    <name type="scientific">Gigaspora rosea</name>
    <dbReference type="NCBI Taxonomy" id="44941"/>
    <lineage>
        <taxon>Eukaryota</taxon>
        <taxon>Fungi</taxon>
        <taxon>Fungi incertae sedis</taxon>
        <taxon>Mucoromycota</taxon>
        <taxon>Glomeromycotina</taxon>
        <taxon>Glomeromycetes</taxon>
        <taxon>Diversisporales</taxon>
        <taxon>Gigasporaceae</taxon>
        <taxon>Gigaspora</taxon>
    </lineage>
</organism>
<evidence type="ECO:0000256" key="1">
    <source>
        <dbReference type="ARBA" id="ARBA00022741"/>
    </source>
</evidence>
<dbReference type="AlphaFoldDB" id="A0A397VX60"/>
<sequence>MEFAYEPVNEDIRVVVGVDFGTTYSGFAYAYIQENKEKIKIVVNEEWGNFKTLKKINTTLQYDETYRVVVNWGAGALSSEPTKRKRHNLPKPVEYFKFYLGDDIPEEKKPKLPPEVPFEKAISDFLHEMGKTMKEKVENHWPGIDFLKHVLLVFTVPAEFNENVRIIMRQCIYNSGLIRSLGTLNLQFTTEPEAASIYCINKLKELNMKTGETYLVVDCGGGTVDLTVRKLLAGGRIAETTERTGDFCGSTYVDDEFLKFLEKKAGKSAVKMLKANNYNQVNYMVHKFFCPEVKIPFSGKEDDFKIIEFDIEKKCPALIQYINDPERYQLEDDEWIVDLDFATVKSFFDPVIKKIINLITLQLSNCSDCSLLFLVGGFSESKYLQHRIKEEFGGKVKISIPPNPAAAVLKGACEYGLDMKTVATRVLKWSYGFLLSEFWQAGDPISRKDSNGRIDKFSLLASKGTEVDVNKEFSTIVKPLHPDQTSILFQFFYTSEHDSVYCDEPHMKKLGSFRIIDLPTENSGLNRQVLLTVRFASTESTVATAKSLHNGDAYQTIFYTE</sequence>
<dbReference type="Gene3D" id="3.30.420.40">
    <property type="match status" value="2"/>
</dbReference>
<evidence type="ECO:0000256" key="2">
    <source>
        <dbReference type="ARBA" id="ARBA00022840"/>
    </source>
</evidence>
<dbReference type="STRING" id="44941.A0A397VX60"/>
<dbReference type="Proteomes" id="UP000266673">
    <property type="component" value="Unassembled WGS sequence"/>
</dbReference>
<evidence type="ECO:0000313" key="3">
    <source>
        <dbReference type="EMBL" id="RIB26528.1"/>
    </source>
</evidence>
<evidence type="ECO:0008006" key="5">
    <source>
        <dbReference type="Google" id="ProtNLM"/>
    </source>
</evidence>
<keyword evidence="2" id="KW-0067">ATP-binding</keyword>
<protein>
    <recommendedName>
        <fullName evidence="5">Actin-like ATPase domain-containing protein</fullName>
    </recommendedName>
</protein>